<accession>A0A2P4TF72</accession>
<organism evidence="1 2">
    <name type="scientific">Bambusicola thoracicus</name>
    <name type="common">Chinese bamboo-partridge</name>
    <name type="synonym">Perdix thoracica</name>
    <dbReference type="NCBI Taxonomy" id="9083"/>
    <lineage>
        <taxon>Eukaryota</taxon>
        <taxon>Metazoa</taxon>
        <taxon>Chordata</taxon>
        <taxon>Craniata</taxon>
        <taxon>Vertebrata</taxon>
        <taxon>Euteleostomi</taxon>
        <taxon>Archelosauria</taxon>
        <taxon>Archosauria</taxon>
        <taxon>Dinosauria</taxon>
        <taxon>Saurischia</taxon>
        <taxon>Theropoda</taxon>
        <taxon>Coelurosauria</taxon>
        <taxon>Aves</taxon>
        <taxon>Neognathae</taxon>
        <taxon>Galloanserae</taxon>
        <taxon>Galliformes</taxon>
        <taxon>Phasianidae</taxon>
        <taxon>Perdicinae</taxon>
        <taxon>Bambusicola</taxon>
    </lineage>
</organism>
<comment type="caution">
    <text evidence="1">The sequence shown here is derived from an EMBL/GenBank/DDBJ whole genome shotgun (WGS) entry which is preliminary data.</text>
</comment>
<dbReference type="EMBL" id="PPHD01000955">
    <property type="protein sequence ID" value="POI34996.1"/>
    <property type="molecule type" value="Genomic_DNA"/>
</dbReference>
<dbReference type="Proteomes" id="UP000237246">
    <property type="component" value="Unassembled WGS sequence"/>
</dbReference>
<sequence>MGLIPQPSQHGVVLQMDSDDNHNYFSCWGQTSAVVVVHLLMLDLMDP</sequence>
<name>A0A2P4TF72_BAMTH</name>
<protein>
    <submittedName>
        <fullName evidence="1">Uncharacterized protein</fullName>
    </submittedName>
</protein>
<evidence type="ECO:0000313" key="2">
    <source>
        <dbReference type="Proteomes" id="UP000237246"/>
    </source>
</evidence>
<proteinExistence type="predicted"/>
<gene>
    <name evidence="1" type="ORF">CIB84_001252</name>
</gene>
<reference evidence="1 2" key="1">
    <citation type="submission" date="2018-01" db="EMBL/GenBank/DDBJ databases">
        <title>Comparison of the Chinese Bamboo Partridge and Red Junglefowl genome sequences highlights the importance of demography in genome evolution.</title>
        <authorList>
            <person name="Tiley G.P."/>
            <person name="Kimball R.T."/>
            <person name="Braun E.L."/>
            <person name="Burleigh J.G."/>
        </authorList>
    </citation>
    <scope>NUCLEOTIDE SEQUENCE [LARGE SCALE GENOMIC DNA]</scope>
    <source>
        <strain evidence="1">RTK389</strain>
        <tissue evidence="1">Blood</tissue>
    </source>
</reference>
<dbReference type="AlphaFoldDB" id="A0A2P4TF72"/>
<evidence type="ECO:0000313" key="1">
    <source>
        <dbReference type="EMBL" id="POI34996.1"/>
    </source>
</evidence>
<keyword evidence="2" id="KW-1185">Reference proteome</keyword>